<keyword evidence="5" id="KW-0539">Nucleus</keyword>
<keyword evidence="2" id="KW-0156">Chromatin regulator</keyword>
<evidence type="ECO:0000313" key="10">
    <source>
        <dbReference type="Proteomes" id="UP000288216"/>
    </source>
</evidence>
<dbReference type="InterPro" id="IPR016197">
    <property type="entry name" value="Chromo-like_dom_sf"/>
</dbReference>
<evidence type="ECO:0000256" key="6">
    <source>
        <dbReference type="SAM" id="MobiDB-lite"/>
    </source>
</evidence>
<dbReference type="PANTHER" id="PTHR10880">
    <property type="entry name" value="MORTALITY FACTOR 4-LIKE PROTEIN"/>
    <property type="match status" value="1"/>
</dbReference>
<dbReference type="SUPFAM" id="SSF54160">
    <property type="entry name" value="Chromo domain-like"/>
    <property type="match status" value="1"/>
</dbReference>
<keyword evidence="3" id="KW-0805">Transcription regulation</keyword>
<comment type="caution">
    <text evidence="9">The sequence shown here is derived from an EMBL/GenBank/DDBJ whole genome shotgun (WGS) entry which is preliminary data.</text>
</comment>
<evidence type="ECO:0000259" key="8">
    <source>
        <dbReference type="Pfam" id="PF22732"/>
    </source>
</evidence>
<dbReference type="FunFam" id="1.10.274.30:FF:000003">
    <property type="entry name" value="Male-specific lethal 3 homolog"/>
    <property type="match status" value="1"/>
</dbReference>
<evidence type="ECO:0000256" key="1">
    <source>
        <dbReference type="ARBA" id="ARBA00004123"/>
    </source>
</evidence>
<dbReference type="Gene3D" id="1.10.274.30">
    <property type="entry name" value="MRG domain"/>
    <property type="match status" value="2"/>
</dbReference>
<dbReference type="EMBL" id="BFAA01000582">
    <property type="protein sequence ID" value="GCB73083.1"/>
    <property type="molecule type" value="Genomic_DNA"/>
</dbReference>
<dbReference type="Pfam" id="PF05712">
    <property type="entry name" value="MRG"/>
    <property type="match status" value="1"/>
</dbReference>
<dbReference type="Gene3D" id="2.30.30.140">
    <property type="match status" value="1"/>
</dbReference>
<evidence type="ECO:0000259" key="7">
    <source>
        <dbReference type="Pfam" id="PF05712"/>
    </source>
</evidence>
<name>A0A401PIX7_SCYTO</name>
<feature type="domain" description="MRG" evidence="7">
    <location>
        <begin position="141"/>
        <end position="483"/>
    </location>
</feature>
<accession>A0A401PIX7</accession>
<dbReference type="PANTHER" id="PTHR10880:SF15">
    <property type="entry name" value="MSL COMPLEX SUBUNIT 3"/>
    <property type="match status" value="1"/>
</dbReference>
<dbReference type="InterPro" id="IPR038217">
    <property type="entry name" value="MRG_C_sf"/>
</dbReference>
<feature type="compositionally biased region" description="Basic and acidic residues" evidence="6">
    <location>
        <begin position="83"/>
        <end position="93"/>
    </location>
</feature>
<dbReference type="AlphaFoldDB" id="A0A401PIX7"/>
<dbReference type="GO" id="GO:0006325">
    <property type="term" value="P:chromatin organization"/>
    <property type="evidence" value="ECO:0007669"/>
    <property type="project" value="UniProtKB-KW"/>
</dbReference>
<evidence type="ECO:0000256" key="3">
    <source>
        <dbReference type="ARBA" id="ARBA00023015"/>
    </source>
</evidence>
<dbReference type="InterPro" id="IPR053820">
    <property type="entry name" value="MSL3_chromo-like"/>
</dbReference>
<gene>
    <name evidence="9" type="ORF">scyTo_0002341</name>
</gene>
<comment type="subcellular location">
    <subcellularLocation>
        <location evidence="1">Nucleus</location>
    </subcellularLocation>
</comment>
<evidence type="ECO:0000313" key="9">
    <source>
        <dbReference type="EMBL" id="GCB73083.1"/>
    </source>
</evidence>
<keyword evidence="4" id="KW-0804">Transcription</keyword>
<feature type="domain" description="MSL3 chromodomain-like" evidence="8">
    <location>
        <begin position="1"/>
        <end position="54"/>
    </location>
</feature>
<dbReference type="InterPro" id="IPR026541">
    <property type="entry name" value="MRG_dom"/>
</dbReference>
<dbReference type="OMA" id="DTEYAHL"/>
<feature type="region of interest" description="Disordered" evidence="6">
    <location>
        <begin position="283"/>
        <end position="353"/>
    </location>
</feature>
<evidence type="ECO:0000256" key="4">
    <source>
        <dbReference type="ARBA" id="ARBA00023163"/>
    </source>
</evidence>
<keyword evidence="10" id="KW-1185">Reference proteome</keyword>
<protein>
    <submittedName>
        <fullName evidence="9">Uncharacterized protein</fullName>
    </submittedName>
</protein>
<dbReference type="Pfam" id="PF22732">
    <property type="entry name" value="MSL3_chromo-like"/>
    <property type="match status" value="1"/>
</dbReference>
<dbReference type="Proteomes" id="UP000288216">
    <property type="component" value="Unassembled WGS sequence"/>
</dbReference>
<sequence length="499" mass="57529">IVDVEVGRDEKGRKIPEYLIHFNGWNRSWDRWAAEDHVLRDTDENRRLQRKLAKKAVARMKNKGKKKRRCRLPGVDSVLKGLPVDEKEEKDENSLSATSNDEVDDDNDDEDNDIDGTDEESLECEDDSEPEEIIEMKDDQETCSKKEMEEKCINIEIPEILKKKLEDDCYYINKRKKLVKLPCQTNIINILESYVKHFAINAAFSANERSRHHQSNSQIPMNPHYIPPEKNVELCKEMVDGLRITFDFTLPMILLYQYEHAQFKKVTSSKFFIPIKETLPHVRVQKEHSPSPPPLLNPSTPQSTDSQPLSGDPATPKRRKIDPESVQSLRRSTRHASGCDRLSESSASPQSKRRFYESAAQMPRLLLHLEKKTPVHSGSSSPVTLTPSKEGAAVFDRRRSNELNEVLSWKMMPDNYPLIEHPPAPSYIYGAQHLLRLFVKLPELLGKMQITDRNLKVLVKHLALFLRFLAEYQEDFFPESAYVAASEAYHCTKHPQAIY</sequence>
<evidence type="ECO:0000256" key="5">
    <source>
        <dbReference type="ARBA" id="ARBA00023242"/>
    </source>
</evidence>
<dbReference type="PROSITE" id="PS51640">
    <property type="entry name" value="MRG"/>
    <property type="match status" value="1"/>
</dbReference>
<dbReference type="GO" id="GO:0005634">
    <property type="term" value="C:nucleus"/>
    <property type="evidence" value="ECO:0007669"/>
    <property type="project" value="UniProtKB-SubCell"/>
</dbReference>
<feature type="non-terminal residue" evidence="9">
    <location>
        <position position="1"/>
    </location>
</feature>
<evidence type="ECO:0000256" key="2">
    <source>
        <dbReference type="ARBA" id="ARBA00022853"/>
    </source>
</evidence>
<feature type="region of interest" description="Disordered" evidence="6">
    <location>
        <begin position="81"/>
        <end position="141"/>
    </location>
</feature>
<dbReference type="GO" id="GO:0035267">
    <property type="term" value="C:NuA4 histone acetyltransferase complex"/>
    <property type="evidence" value="ECO:0007669"/>
    <property type="project" value="TreeGrafter"/>
</dbReference>
<feature type="compositionally biased region" description="Acidic residues" evidence="6">
    <location>
        <begin position="101"/>
        <end position="133"/>
    </location>
</feature>
<dbReference type="GO" id="GO:0072487">
    <property type="term" value="C:MSL complex"/>
    <property type="evidence" value="ECO:0007669"/>
    <property type="project" value="TreeGrafter"/>
</dbReference>
<dbReference type="STRING" id="75743.A0A401PIX7"/>
<reference evidence="9 10" key="1">
    <citation type="journal article" date="2018" name="Nat. Ecol. Evol.">
        <title>Shark genomes provide insights into elasmobranch evolution and the origin of vertebrates.</title>
        <authorList>
            <person name="Hara Y"/>
            <person name="Yamaguchi K"/>
            <person name="Onimaru K"/>
            <person name="Kadota M"/>
            <person name="Koyanagi M"/>
            <person name="Keeley SD"/>
            <person name="Tatsumi K"/>
            <person name="Tanaka K"/>
            <person name="Motone F"/>
            <person name="Kageyama Y"/>
            <person name="Nozu R"/>
            <person name="Adachi N"/>
            <person name="Nishimura O"/>
            <person name="Nakagawa R"/>
            <person name="Tanegashima C"/>
            <person name="Kiyatake I"/>
            <person name="Matsumoto R"/>
            <person name="Murakumo K"/>
            <person name="Nishida K"/>
            <person name="Terakita A"/>
            <person name="Kuratani S"/>
            <person name="Sato K"/>
            <person name="Hyodo S Kuraku.S."/>
        </authorList>
    </citation>
    <scope>NUCLEOTIDE SEQUENCE [LARGE SCALE GENOMIC DNA]</scope>
</reference>
<dbReference type="OrthoDB" id="10044771at2759"/>
<dbReference type="InterPro" id="IPR008676">
    <property type="entry name" value="MRG"/>
</dbReference>
<proteinExistence type="predicted"/>
<dbReference type="GO" id="GO:0006355">
    <property type="term" value="P:regulation of DNA-templated transcription"/>
    <property type="evidence" value="ECO:0007669"/>
    <property type="project" value="InterPro"/>
</dbReference>
<dbReference type="FunFam" id="1.10.274.30:FF:000002">
    <property type="entry name" value="male-specific lethal 3 homolog"/>
    <property type="match status" value="1"/>
</dbReference>
<organism evidence="9 10">
    <name type="scientific">Scyliorhinus torazame</name>
    <name type="common">Cloudy catshark</name>
    <name type="synonym">Catulus torazame</name>
    <dbReference type="NCBI Taxonomy" id="75743"/>
    <lineage>
        <taxon>Eukaryota</taxon>
        <taxon>Metazoa</taxon>
        <taxon>Chordata</taxon>
        <taxon>Craniata</taxon>
        <taxon>Vertebrata</taxon>
        <taxon>Chondrichthyes</taxon>
        <taxon>Elasmobranchii</taxon>
        <taxon>Galeomorphii</taxon>
        <taxon>Galeoidea</taxon>
        <taxon>Carcharhiniformes</taxon>
        <taxon>Scyliorhinidae</taxon>
        <taxon>Scyliorhinus</taxon>
    </lineage>
</organism>